<feature type="non-terminal residue" evidence="1">
    <location>
        <position position="160"/>
    </location>
</feature>
<protein>
    <submittedName>
        <fullName evidence="1">12339_t:CDS:1</fullName>
    </submittedName>
</protein>
<gene>
    <name evidence="1" type="ORF">DERYTH_LOCUS23060</name>
</gene>
<feature type="non-terminal residue" evidence="1">
    <location>
        <position position="1"/>
    </location>
</feature>
<dbReference type="EMBL" id="CAJVPY010033850">
    <property type="protein sequence ID" value="CAG8799387.1"/>
    <property type="molecule type" value="Genomic_DNA"/>
</dbReference>
<keyword evidence="2" id="KW-1185">Reference proteome</keyword>
<dbReference type="AlphaFoldDB" id="A0A9N9JWC1"/>
<reference evidence="1" key="1">
    <citation type="submission" date="2021-06" db="EMBL/GenBank/DDBJ databases">
        <authorList>
            <person name="Kallberg Y."/>
            <person name="Tangrot J."/>
            <person name="Rosling A."/>
        </authorList>
    </citation>
    <scope>NUCLEOTIDE SEQUENCE</scope>
    <source>
        <strain evidence="1">MA453B</strain>
    </source>
</reference>
<evidence type="ECO:0000313" key="2">
    <source>
        <dbReference type="Proteomes" id="UP000789405"/>
    </source>
</evidence>
<sequence>SRKMLDSKSIDNCQFSQALLVNNMEASIGYDKSDVDLIYEIMNNKQSHIEALIDSSIDSYESNVEDSVLEDISSNIEASIDSGESYKSEKPAHWCRMPNPLHHHQSFMFSDVLRLTMLMPFILRKFLKPYHIRTEILNNWNIKQNLAISRLCTCWAIEAK</sequence>
<organism evidence="1 2">
    <name type="scientific">Dentiscutata erythropus</name>
    <dbReference type="NCBI Taxonomy" id="1348616"/>
    <lineage>
        <taxon>Eukaryota</taxon>
        <taxon>Fungi</taxon>
        <taxon>Fungi incertae sedis</taxon>
        <taxon>Mucoromycota</taxon>
        <taxon>Glomeromycotina</taxon>
        <taxon>Glomeromycetes</taxon>
        <taxon>Diversisporales</taxon>
        <taxon>Gigasporaceae</taxon>
        <taxon>Dentiscutata</taxon>
    </lineage>
</organism>
<dbReference type="OrthoDB" id="2414281at2759"/>
<evidence type="ECO:0000313" key="1">
    <source>
        <dbReference type="EMBL" id="CAG8799387.1"/>
    </source>
</evidence>
<comment type="caution">
    <text evidence="1">The sequence shown here is derived from an EMBL/GenBank/DDBJ whole genome shotgun (WGS) entry which is preliminary data.</text>
</comment>
<dbReference type="Proteomes" id="UP000789405">
    <property type="component" value="Unassembled WGS sequence"/>
</dbReference>
<proteinExistence type="predicted"/>
<name>A0A9N9JWC1_9GLOM</name>
<accession>A0A9N9JWC1</accession>